<sequence length="57" mass="6170">MESVVDQDARRRTVVITGVGFRTSEVGADSGNVFTASHIKPNIGAPARWRSRGRGSR</sequence>
<evidence type="ECO:0000313" key="2">
    <source>
        <dbReference type="Proteomes" id="UP001183420"/>
    </source>
</evidence>
<accession>A0ABU2LHN7</accession>
<proteinExistence type="predicted"/>
<organism evidence="1 2">
    <name type="scientific">Streptomyces millisiae</name>
    <dbReference type="NCBI Taxonomy" id="3075542"/>
    <lineage>
        <taxon>Bacteria</taxon>
        <taxon>Bacillati</taxon>
        <taxon>Actinomycetota</taxon>
        <taxon>Actinomycetes</taxon>
        <taxon>Kitasatosporales</taxon>
        <taxon>Streptomycetaceae</taxon>
        <taxon>Streptomyces</taxon>
    </lineage>
</organism>
<dbReference type="RefSeq" id="WP_311594846.1">
    <property type="nucleotide sequence ID" value="NZ_JAVREM010000001.1"/>
</dbReference>
<dbReference type="EMBL" id="JAVREM010000001">
    <property type="protein sequence ID" value="MDT0317093.1"/>
    <property type="molecule type" value="Genomic_DNA"/>
</dbReference>
<name>A0ABU2LHN7_9ACTN</name>
<keyword evidence="2" id="KW-1185">Reference proteome</keyword>
<protein>
    <submittedName>
        <fullName evidence="1">Uncharacterized protein</fullName>
    </submittedName>
</protein>
<evidence type="ECO:0000313" key="1">
    <source>
        <dbReference type="EMBL" id="MDT0317093.1"/>
    </source>
</evidence>
<comment type="caution">
    <text evidence="1">The sequence shown here is derived from an EMBL/GenBank/DDBJ whole genome shotgun (WGS) entry which is preliminary data.</text>
</comment>
<gene>
    <name evidence="1" type="ORF">RNC47_01930</name>
</gene>
<reference evidence="2" key="1">
    <citation type="submission" date="2023-07" db="EMBL/GenBank/DDBJ databases">
        <title>30 novel species of actinomycetes from the DSMZ collection.</title>
        <authorList>
            <person name="Nouioui I."/>
        </authorList>
    </citation>
    <scope>NUCLEOTIDE SEQUENCE [LARGE SCALE GENOMIC DNA]</scope>
    <source>
        <strain evidence="2">DSM 44918</strain>
    </source>
</reference>
<dbReference type="Proteomes" id="UP001183420">
    <property type="component" value="Unassembled WGS sequence"/>
</dbReference>